<dbReference type="PANTHER" id="PTHR46663">
    <property type="entry name" value="DIGUANYLATE CYCLASE DGCT-RELATED"/>
    <property type="match status" value="1"/>
</dbReference>
<dbReference type="CDD" id="cd01949">
    <property type="entry name" value="GGDEF"/>
    <property type="match status" value="1"/>
</dbReference>
<dbReference type="NCBIfam" id="TIGR00254">
    <property type="entry name" value="GGDEF"/>
    <property type="match status" value="1"/>
</dbReference>
<protein>
    <recommendedName>
        <fullName evidence="2">GGDEF domain-containing protein</fullName>
    </recommendedName>
</protein>
<dbReference type="SMART" id="SM00267">
    <property type="entry name" value="GGDEF"/>
    <property type="match status" value="1"/>
</dbReference>
<organism evidence="3 4">
    <name type="scientific">Planomonospora alba</name>
    <dbReference type="NCBI Taxonomy" id="161354"/>
    <lineage>
        <taxon>Bacteria</taxon>
        <taxon>Bacillati</taxon>
        <taxon>Actinomycetota</taxon>
        <taxon>Actinomycetes</taxon>
        <taxon>Streptosporangiales</taxon>
        <taxon>Streptosporangiaceae</taxon>
        <taxon>Planomonospora</taxon>
    </lineage>
</organism>
<dbReference type="SUPFAM" id="SSF55073">
    <property type="entry name" value="Nucleotide cyclase"/>
    <property type="match status" value="1"/>
</dbReference>
<evidence type="ECO:0000313" key="4">
    <source>
        <dbReference type="Proteomes" id="UP001500320"/>
    </source>
</evidence>
<dbReference type="Gene3D" id="3.30.70.270">
    <property type="match status" value="1"/>
</dbReference>
<keyword evidence="1" id="KW-1133">Transmembrane helix</keyword>
<feature type="transmembrane region" description="Helical" evidence="1">
    <location>
        <begin position="44"/>
        <end position="63"/>
    </location>
</feature>
<evidence type="ECO:0000259" key="2">
    <source>
        <dbReference type="PROSITE" id="PS50887"/>
    </source>
</evidence>
<gene>
    <name evidence="3" type="ORF">GCM10010466_68390</name>
</gene>
<feature type="transmembrane region" description="Helical" evidence="1">
    <location>
        <begin position="105"/>
        <end position="122"/>
    </location>
</feature>
<comment type="caution">
    <text evidence="3">The sequence shown here is derived from an EMBL/GenBank/DDBJ whole genome shotgun (WGS) entry which is preliminary data.</text>
</comment>
<dbReference type="PROSITE" id="PS50887">
    <property type="entry name" value="GGDEF"/>
    <property type="match status" value="1"/>
</dbReference>
<proteinExistence type="predicted"/>
<feature type="transmembrane region" description="Helical" evidence="1">
    <location>
        <begin position="294"/>
        <end position="313"/>
    </location>
</feature>
<reference evidence="4" key="1">
    <citation type="journal article" date="2019" name="Int. J. Syst. Evol. Microbiol.">
        <title>The Global Catalogue of Microorganisms (GCM) 10K type strain sequencing project: providing services to taxonomists for standard genome sequencing and annotation.</title>
        <authorList>
            <consortium name="The Broad Institute Genomics Platform"/>
            <consortium name="The Broad Institute Genome Sequencing Center for Infectious Disease"/>
            <person name="Wu L."/>
            <person name="Ma J."/>
        </authorList>
    </citation>
    <scope>NUCLEOTIDE SEQUENCE [LARGE SCALE GENOMIC DNA]</scope>
    <source>
        <strain evidence="4">JCM 9373</strain>
    </source>
</reference>
<dbReference type="InterPro" id="IPR000160">
    <property type="entry name" value="GGDEF_dom"/>
</dbReference>
<dbReference type="RefSeq" id="WP_344867061.1">
    <property type="nucleotide sequence ID" value="NZ_BAAAUT010000131.1"/>
</dbReference>
<evidence type="ECO:0000256" key="1">
    <source>
        <dbReference type="SAM" id="Phobius"/>
    </source>
</evidence>
<sequence>MASLRTRPLPPAARRTRLMLAGAVLASVLTVVTAGSPAGEAVYFTGYAAVCAAAWWAALRLAARDERRPWLMLAAAQTCWLIGDLVASLFYWVFPESDPTGWMDAPWLAGYAAIGASIMLMARRRARGQLREPLLDMLTLATAAALGMWRLLVVPALRESGGRYTAGVWLDTGYLLGDVLIVAAVLLLVLSPGTRGTPTRLLVTAAGTRIVTDLSYGLLPLMNVEDLSPMGGLVLFGNALMVIAALHPGRAELTRPGPAVRTLHPSRVVFLGLALVTAPTIAVAEASLPTGQRVTMLLATVAAGAFILTRFTTAVREQERAERLLSYQAAYDPLTGLANRRTFTGRLDLRSAGDALFYIDLDGFKEVNDTHGHDAGDALLVEIARRLRAAVREEDLVVRLGGDEFALLCPQPSVHADVIPLAERLLRAVAEPVRYGGHELLVGASIGIAVAGEDTTPGELLRTADTAMYEAKRAGRGRWVLAEPPSPRDSLPLAG</sequence>
<feature type="domain" description="GGDEF" evidence="2">
    <location>
        <begin position="352"/>
        <end position="484"/>
    </location>
</feature>
<feature type="transmembrane region" description="Helical" evidence="1">
    <location>
        <begin position="172"/>
        <end position="190"/>
    </location>
</feature>
<dbReference type="InterPro" id="IPR052163">
    <property type="entry name" value="DGC-Regulatory_Protein"/>
</dbReference>
<dbReference type="Proteomes" id="UP001500320">
    <property type="component" value="Unassembled WGS sequence"/>
</dbReference>
<feature type="transmembrane region" description="Helical" evidence="1">
    <location>
        <begin position="70"/>
        <end position="93"/>
    </location>
</feature>
<dbReference type="InterPro" id="IPR043128">
    <property type="entry name" value="Rev_trsase/Diguanyl_cyclase"/>
</dbReference>
<keyword evidence="1" id="KW-0812">Transmembrane</keyword>
<keyword evidence="4" id="KW-1185">Reference proteome</keyword>
<dbReference type="Pfam" id="PF00990">
    <property type="entry name" value="GGDEF"/>
    <property type="match status" value="1"/>
</dbReference>
<dbReference type="PANTHER" id="PTHR46663:SF2">
    <property type="entry name" value="GGDEF DOMAIN-CONTAINING PROTEIN"/>
    <property type="match status" value="1"/>
</dbReference>
<accession>A0ABP6P8G5</accession>
<feature type="transmembrane region" description="Helical" evidence="1">
    <location>
        <begin position="134"/>
        <end position="152"/>
    </location>
</feature>
<dbReference type="InterPro" id="IPR029787">
    <property type="entry name" value="Nucleotide_cyclase"/>
</dbReference>
<keyword evidence="1" id="KW-0472">Membrane</keyword>
<name>A0ABP6P8G5_9ACTN</name>
<dbReference type="EMBL" id="BAAAUT010000131">
    <property type="protein sequence ID" value="GAA3168584.1"/>
    <property type="molecule type" value="Genomic_DNA"/>
</dbReference>
<feature type="transmembrane region" description="Helical" evidence="1">
    <location>
        <begin position="268"/>
        <end position="288"/>
    </location>
</feature>
<evidence type="ECO:0000313" key="3">
    <source>
        <dbReference type="EMBL" id="GAA3168584.1"/>
    </source>
</evidence>